<comment type="caution">
    <text evidence="3">The sequence shown here is derived from an EMBL/GenBank/DDBJ whole genome shotgun (WGS) entry which is preliminary data.</text>
</comment>
<name>A0A4R9LN05_9LEPT</name>
<dbReference type="OrthoDB" id="9922486at2"/>
<organism evidence="3 4">
    <name type="scientific">Leptospira ilyithenensis</name>
    <dbReference type="NCBI Taxonomy" id="2484901"/>
    <lineage>
        <taxon>Bacteria</taxon>
        <taxon>Pseudomonadati</taxon>
        <taxon>Spirochaetota</taxon>
        <taxon>Spirochaetia</taxon>
        <taxon>Leptospirales</taxon>
        <taxon>Leptospiraceae</taxon>
        <taxon>Leptospira</taxon>
    </lineage>
</organism>
<dbReference type="EMBL" id="RQHV01000049">
    <property type="protein sequence ID" value="TGN10079.1"/>
    <property type="molecule type" value="Genomic_DNA"/>
</dbReference>
<feature type="chain" id="PRO_5020937071" description="Lipoprotein" evidence="2">
    <location>
        <begin position="22"/>
        <end position="59"/>
    </location>
</feature>
<evidence type="ECO:0008006" key="5">
    <source>
        <dbReference type="Google" id="ProtNLM"/>
    </source>
</evidence>
<keyword evidence="2" id="KW-0732">Signal</keyword>
<dbReference type="Proteomes" id="UP000298264">
    <property type="component" value="Unassembled WGS sequence"/>
</dbReference>
<evidence type="ECO:0000256" key="2">
    <source>
        <dbReference type="SAM" id="SignalP"/>
    </source>
</evidence>
<accession>A0A4R9LN05</accession>
<evidence type="ECO:0000256" key="1">
    <source>
        <dbReference type="SAM" id="MobiDB-lite"/>
    </source>
</evidence>
<dbReference type="RefSeq" id="WP_135764459.1">
    <property type="nucleotide sequence ID" value="NZ_RQHV01000049.1"/>
</dbReference>
<reference evidence="3" key="1">
    <citation type="journal article" date="2019" name="PLoS Negl. Trop. Dis.">
        <title>Revisiting the worldwide diversity of Leptospira species in the environment.</title>
        <authorList>
            <person name="Vincent A.T."/>
            <person name="Schiettekatte O."/>
            <person name="Bourhy P."/>
            <person name="Veyrier F.J."/>
            <person name="Picardeau M."/>
        </authorList>
    </citation>
    <scope>NUCLEOTIDE SEQUENCE [LARGE SCALE GENOMIC DNA]</scope>
    <source>
        <strain evidence="3">201400974</strain>
    </source>
</reference>
<feature type="signal peptide" evidence="2">
    <location>
        <begin position="1"/>
        <end position="21"/>
    </location>
</feature>
<feature type="compositionally biased region" description="Basic and acidic residues" evidence="1">
    <location>
        <begin position="26"/>
        <end position="41"/>
    </location>
</feature>
<proteinExistence type="predicted"/>
<protein>
    <recommendedName>
        <fullName evidence="5">Lipoprotein</fullName>
    </recommendedName>
</protein>
<sequence>MKKISLSLLIALFAIVMVNCASNDVKEPTQNDINKLQEPKPSKKPTLNEALKQRTRDIK</sequence>
<evidence type="ECO:0000313" key="4">
    <source>
        <dbReference type="Proteomes" id="UP000298264"/>
    </source>
</evidence>
<keyword evidence="4" id="KW-1185">Reference proteome</keyword>
<gene>
    <name evidence="3" type="ORF">EHS11_11000</name>
</gene>
<dbReference type="AlphaFoldDB" id="A0A4R9LN05"/>
<feature type="region of interest" description="Disordered" evidence="1">
    <location>
        <begin position="26"/>
        <end position="59"/>
    </location>
</feature>
<evidence type="ECO:0000313" key="3">
    <source>
        <dbReference type="EMBL" id="TGN10079.1"/>
    </source>
</evidence>